<dbReference type="RefSeq" id="WP_243394397.1">
    <property type="nucleotide sequence ID" value="NZ_NMWT01000016.1"/>
</dbReference>
<dbReference type="Pfam" id="PF22679">
    <property type="entry name" value="T1R_D3-like"/>
    <property type="match status" value="1"/>
</dbReference>
<dbReference type="AlphaFoldDB" id="A0A2N5J324"/>
<comment type="function">
    <text evidence="11">Subunit R is required for both nuclease and ATPase activities, but not for modification.</text>
</comment>
<dbReference type="Pfam" id="PF18766">
    <property type="entry name" value="SWI2_SNF2"/>
    <property type="match status" value="1"/>
</dbReference>
<keyword evidence="12" id="KW-0175">Coiled coil</keyword>
<feature type="coiled-coil region" evidence="12">
    <location>
        <begin position="511"/>
        <end position="538"/>
    </location>
</feature>
<dbReference type="GO" id="GO:0003677">
    <property type="term" value="F:DNA binding"/>
    <property type="evidence" value="ECO:0007669"/>
    <property type="project" value="UniProtKB-KW"/>
</dbReference>
<evidence type="ECO:0000313" key="15">
    <source>
        <dbReference type="Proteomes" id="UP000235034"/>
    </source>
</evidence>
<dbReference type="CDD" id="cd22332">
    <property type="entry name" value="HsdR_N"/>
    <property type="match status" value="1"/>
</dbReference>
<dbReference type="Proteomes" id="UP000235034">
    <property type="component" value="Unassembled WGS sequence"/>
</dbReference>
<dbReference type="InterPro" id="IPR004473">
    <property type="entry name" value="Restrct_endonuc_typeI_HsdR"/>
</dbReference>
<dbReference type="InterPro" id="IPR051268">
    <property type="entry name" value="Type-I_R_enzyme_R_subunit"/>
</dbReference>
<keyword evidence="7" id="KW-0255">Endonuclease</keyword>
<keyword evidence="6 11" id="KW-0680">Restriction system</keyword>
<feature type="domain" description="Helicase ATP-binding" evidence="13">
    <location>
        <begin position="312"/>
        <end position="487"/>
    </location>
</feature>
<evidence type="ECO:0000256" key="9">
    <source>
        <dbReference type="ARBA" id="ARBA00022840"/>
    </source>
</evidence>
<dbReference type="SUPFAM" id="SSF52540">
    <property type="entry name" value="P-loop containing nucleoside triphosphate hydrolases"/>
    <property type="match status" value="2"/>
</dbReference>
<dbReference type="PANTHER" id="PTHR30195:SF15">
    <property type="entry name" value="TYPE I RESTRICTION ENZYME HINDI ENDONUCLEASE SUBUNIT"/>
    <property type="match status" value="1"/>
</dbReference>
<evidence type="ECO:0000256" key="6">
    <source>
        <dbReference type="ARBA" id="ARBA00022747"/>
    </source>
</evidence>
<dbReference type="InterPro" id="IPR055180">
    <property type="entry name" value="HsdR_RecA-like_helicase_dom_2"/>
</dbReference>
<sequence>MVNKRMPAMIAATSQGTSTSCIANSADLDADRTVSVFDEAAFEQAVIQHLRAMGYEWLYGPNVTRIDESYRDALLPGVLEDCLRRINPKAHSAALAEAMRKISDIEGVDLLSRNIQFMDYLQSGVEVSFFDGEKMDTDHVRILDFEHPESNVFNVVNQWTYVEYEEKRPDVIVFVNGMPLVVFELKSPSRENVDASDAYLQLRNYMNVIPSLFAYNAFCVMTDMSDTRVGTITANEDRFMQWKTADGDYAKIANKITVRWTTLLDGMFPKERLLDILRNFICFSKSEDGTAKILAAYHQYFGVHKAVESTLHAMSGDGKAGVFWHTQGSGKSLSMVFYAHLLAEQVNSPTIVVTTDRTDLDGQLYSQFAKCADFLRQRPQQAMSRDNLIELLDNRQANGIVFTTMQKFSESDEPLSERRNIVVMADEAHRSQYGLEVKFHADGTHSVGDALKVRQALPNASYIGFTGTPIETQDKSTREIFGDYVDVYDMTQSVEDGATRPVFYESRVVSLKLDENVLRELDEKYENIADDVDELAIDRSKHDLATMDSILGAPETIDSLCRDIVKHYEGNRADELTGKALVVAYSRTIAMRMYEKFLELRPQWADKVHVVMTSSNQDPEEWHRVIGNKAHKVELAKEFKDDDSPFKIAIVVDMWLTGFDVPSLSTMYVYKPMKGHNLMQAVARVNRVYKGKEGGLIVDYIGIAGALKRAMRDYTKRDRERYGDMNVADTAYPLFLDKLSACRDFLHGLSYQDRIHTSSAEQMAEAIADGADYLLAPEREKDRKDFIKCAKEMAQAFGLCRSMVPDELKIEEAYIDVLRTQMLKVLNVNPGNPRMSLKEINKQIAAIVEQGVHNEGVINLFEDRTVEVSLFDESFLAEVAQMKQKNLAVELLRKLIDDQVKAYRKKSVVQAGKFSEMLQKSVNAYLNGMLTNAEVIQQLLDMAKEIMAAREEGRKLGLDEEELAFYDALTKPQAIKDFYENDELVAITRELTDTLRRNRTIDWQKKDDARARMRRAIKRLLKRHKYPPDEVPEAIDTVMQQCELWVDYGEGN</sequence>
<dbReference type="NCBIfam" id="TIGR00348">
    <property type="entry name" value="hsdR"/>
    <property type="match status" value="1"/>
</dbReference>
<evidence type="ECO:0000259" key="13">
    <source>
        <dbReference type="PROSITE" id="PS51192"/>
    </source>
</evidence>
<dbReference type="EC" id="3.1.21.3" evidence="11"/>
<keyword evidence="10 11" id="KW-0238">DNA-binding</keyword>
<dbReference type="GO" id="GO:0009307">
    <property type="term" value="P:DNA restriction-modification system"/>
    <property type="evidence" value="ECO:0007669"/>
    <property type="project" value="UniProtKB-KW"/>
</dbReference>
<dbReference type="EMBL" id="NMWT01000016">
    <property type="protein sequence ID" value="PLS28625.1"/>
    <property type="molecule type" value="Genomic_DNA"/>
</dbReference>
<dbReference type="InterPro" id="IPR014001">
    <property type="entry name" value="Helicase_ATP-bd"/>
</dbReference>
<gene>
    <name evidence="14" type="ORF">Uis4E_1274</name>
</gene>
<dbReference type="CDD" id="cd18800">
    <property type="entry name" value="SF2_C_EcoR124I-like"/>
    <property type="match status" value="1"/>
</dbReference>
<comment type="caution">
    <text evidence="14">The sequence shown here is derived from an EMBL/GenBank/DDBJ whole genome shotgun (WGS) entry which is preliminary data.</text>
</comment>
<keyword evidence="9 11" id="KW-0067">ATP-binding</keyword>
<evidence type="ECO:0000256" key="1">
    <source>
        <dbReference type="ARBA" id="ARBA00000851"/>
    </source>
</evidence>
<accession>A0A2N5J324</accession>
<dbReference type="Pfam" id="PF04313">
    <property type="entry name" value="HSDR_N"/>
    <property type="match status" value="1"/>
</dbReference>
<evidence type="ECO:0000256" key="12">
    <source>
        <dbReference type="SAM" id="Coils"/>
    </source>
</evidence>
<keyword evidence="5 11" id="KW-0547">Nucleotide-binding</keyword>
<comment type="catalytic activity">
    <reaction evidence="1 11">
        <text>Endonucleolytic cleavage of DNA to give random double-stranded fragments with terminal 5'-phosphates, ATP is simultaneously hydrolyzed.</text>
        <dbReference type="EC" id="3.1.21.3"/>
    </reaction>
</comment>
<dbReference type="GO" id="GO:0009035">
    <property type="term" value="F:type I site-specific deoxyribonuclease activity"/>
    <property type="evidence" value="ECO:0007669"/>
    <property type="project" value="UniProtKB-EC"/>
</dbReference>
<evidence type="ECO:0000256" key="8">
    <source>
        <dbReference type="ARBA" id="ARBA00022801"/>
    </source>
</evidence>
<dbReference type="InterPro" id="IPR027417">
    <property type="entry name" value="P-loop_NTPase"/>
</dbReference>
<dbReference type="InterPro" id="IPR021810">
    <property type="entry name" value="T1RH-like_C"/>
</dbReference>
<keyword evidence="8 11" id="KW-0378">Hydrolase</keyword>
<organism evidence="14 15">
    <name type="scientific">Bifidobacterium parmae</name>
    <dbReference type="NCBI Taxonomy" id="361854"/>
    <lineage>
        <taxon>Bacteria</taxon>
        <taxon>Bacillati</taxon>
        <taxon>Actinomycetota</taxon>
        <taxon>Actinomycetes</taxon>
        <taxon>Bifidobacteriales</taxon>
        <taxon>Bifidobacteriaceae</taxon>
        <taxon>Bifidobacterium</taxon>
    </lineage>
</organism>
<dbReference type="Pfam" id="PF11867">
    <property type="entry name" value="T1RH-like_C"/>
    <property type="match status" value="1"/>
</dbReference>
<evidence type="ECO:0000313" key="14">
    <source>
        <dbReference type="EMBL" id="PLS28625.1"/>
    </source>
</evidence>
<evidence type="ECO:0000256" key="11">
    <source>
        <dbReference type="RuleBase" id="RU364115"/>
    </source>
</evidence>
<reference evidence="14 15" key="1">
    <citation type="submission" date="2017-07" db="EMBL/GenBank/DDBJ databases">
        <title>Bifidobacterium novel species.</title>
        <authorList>
            <person name="Lugli G.A."/>
            <person name="Milani C."/>
            <person name="Duranti S."/>
            <person name="Mangifesta M."/>
        </authorList>
    </citation>
    <scope>NUCLEOTIDE SEQUENCE [LARGE SCALE GENOMIC DNA]</scope>
    <source>
        <strain evidence="14 15">77</strain>
    </source>
</reference>
<dbReference type="PROSITE" id="PS51192">
    <property type="entry name" value="HELICASE_ATP_BIND_1"/>
    <property type="match status" value="1"/>
</dbReference>
<dbReference type="PANTHER" id="PTHR30195">
    <property type="entry name" value="TYPE I SITE-SPECIFIC DEOXYRIBONUCLEASE PROTEIN SUBUNIT M AND R"/>
    <property type="match status" value="1"/>
</dbReference>
<dbReference type="Gene3D" id="3.40.50.300">
    <property type="entry name" value="P-loop containing nucleotide triphosphate hydrolases"/>
    <property type="match status" value="2"/>
</dbReference>
<comment type="similarity">
    <text evidence="2 11">Belongs to the HsdR family.</text>
</comment>
<evidence type="ECO:0000256" key="7">
    <source>
        <dbReference type="ARBA" id="ARBA00022759"/>
    </source>
</evidence>
<dbReference type="GO" id="GO:0005524">
    <property type="term" value="F:ATP binding"/>
    <property type="evidence" value="ECO:0007669"/>
    <property type="project" value="UniProtKB-KW"/>
</dbReference>
<protein>
    <recommendedName>
        <fullName evidence="11">Type I restriction enzyme endonuclease subunit</fullName>
        <shortName evidence="11">R protein</shortName>
        <ecNumber evidence="11">3.1.21.3</ecNumber>
    </recommendedName>
</protein>
<evidence type="ECO:0000256" key="5">
    <source>
        <dbReference type="ARBA" id="ARBA00022741"/>
    </source>
</evidence>
<dbReference type="Gene3D" id="3.90.1570.50">
    <property type="match status" value="1"/>
</dbReference>
<comment type="subunit">
    <text evidence="3 11">The type I restriction/modification system is composed of three polypeptides R, M and S.</text>
</comment>
<evidence type="ECO:0000256" key="2">
    <source>
        <dbReference type="ARBA" id="ARBA00008598"/>
    </source>
</evidence>
<dbReference type="InterPro" id="IPR007409">
    <property type="entry name" value="Restrct_endonuc_type1_HsdR_N"/>
</dbReference>
<dbReference type="PROSITE" id="PS51257">
    <property type="entry name" value="PROKAR_LIPOPROTEIN"/>
    <property type="match status" value="1"/>
</dbReference>
<keyword evidence="4" id="KW-0540">Nuclease</keyword>
<evidence type="ECO:0000256" key="4">
    <source>
        <dbReference type="ARBA" id="ARBA00022722"/>
    </source>
</evidence>
<dbReference type="SMART" id="SM00487">
    <property type="entry name" value="DEXDc"/>
    <property type="match status" value="1"/>
</dbReference>
<proteinExistence type="inferred from homology"/>
<evidence type="ECO:0000256" key="3">
    <source>
        <dbReference type="ARBA" id="ARBA00011296"/>
    </source>
</evidence>
<dbReference type="CDD" id="cd18030">
    <property type="entry name" value="DEXHc_RE_I_HsdR"/>
    <property type="match status" value="1"/>
</dbReference>
<keyword evidence="15" id="KW-1185">Reference proteome</keyword>
<dbReference type="REBASE" id="384586">
    <property type="entry name" value="BpaUis4EORF1275P"/>
</dbReference>
<dbReference type="InterPro" id="IPR040980">
    <property type="entry name" value="SWI2_SNF2"/>
</dbReference>
<evidence type="ECO:0000256" key="10">
    <source>
        <dbReference type="ARBA" id="ARBA00023125"/>
    </source>
</evidence>
<name>A0A2N5J324_9BIFI</name>